<comment type="caution">
    <text evidence="2">The sequence shown here is derived from an EMBL/GenBank/DDBJ whole genome shotgun (WGS) entry which is preliminary data.</text>
</comment>
<evidence type="ECO:0000313" key="2">
    <source>
        <dbReference type="EMBL" id="GAA0346786.1"/>
    </source>
</evidence>
<proteinExistence type="predicted"/>
<evidence type="ECO:0000313" key="3">
    <source>
        <dbReference type="Proteomes" id="UP001501822"/>
    </source>
</evidence>
<accession>A0ABN0WUD3</accession>
<organism evidence="2 3">
    <name type="scientific">Actinoallomurus spadix</name>
    <dbReference type="NCBI Taxonomy" id="79912"/>
    <lineage>
        <taxon>Bacteria</taxon>
        <taxon>Bacillati</taxon>
        <taxon>Actinomycetota</taxon>
        <taxon>Actinomycetes</taxon>
        <taxon>Streptosporangiales</taxon>
        <taxon>Thermomonosporaceae</taxon>
        <taxon>Actinoallomurus</taxon>
    </lineage>
</organism>
<name>A0ABN0WUD3_9ACTN</name>
<dbReference type="EMBL" id="BAAABM010000037">
    <property type="protein sequence ID" value="GAA0346786.1"/>
    <property type="molecule type" value="Genomic_DNA"/>
</dbReference>
<dbReference type="PROSITE" id="PS51257">
    <property type="entry name" value="PROKAR_LIPOPROTEIN"/>
    <property type="match status" value="1"/>
</dbReference>
<evidence type="ECO:0000256" key="1">
    <source>
        <dbReference type="SAM" id="SignalP"/>
    </source>
</evidence>
<keyword evidence="1" id="KW-0732">Signal</keyword>
<dbReference type="RefSeq" id="WP_252801049.1">
    <property type="nucleotide sequence ID" value="NZ_BAAABM010000037.1"/>
</dbReference>
<protein>
    <submittedName>
        <fullName evidence="2">Uncharacterized protein</fullName>
    </submittedName>
</protein>
<gene>
    <name evidence="2" type="ORF">GCM10010151_40550</name>
</gene>
<feature type="chain" id="PRO_5045154880" evidence="1">
    <location>
        <begin position="22"/>
        <end position="136"/>
    </location>
</feature>
<sequence>MHLRRSIVAAAVAGTALSCMAGTAEAAASKPPVVKPFKAYGPVKAKQKVTGTVRVTSYTSVKWKATNKTFNSKTGKGSIKVVFTAFTPTGNQKMIREYTVKASRSGQFAYPAPLKKLSVQVWQGKKHGARVPILGK</sequence>
<reference evidence="2 3" key="1">
    <citation type="journal article" date="2019" name="Int. J. Syst. Evol. Microbiol.">
        <title>The Global Catalogue of Microorganisms (GCM) 10K type strain sequencing project: providing services to taxonomists for standard genome sequencing and annotation.</title>
        <authorList>
            <consortium name="The Broad Institute Genomics Platform"/>
            <consortium name="The Broad Institute Genome Sequencing Center for Infectious Disease"/>
            <person name="Wu L."/>
            <person name="Ma J."/>
        </authorList>
    </citation>
    <scope>NUCLEOTIDE SEQUENCE [LARGE SCALE GENOMIC DNA]</scope>
    <source>
        <strain evidence="2 3">JCM 3146</strain>
    </source>
</reference>
<feature type="signal peptide" evidence="1">
    <location>
        <begin position="1"/>
        <end position="21"/>
    </location>
</feature>
<dbReference type="Proteomes" id="UP001501822">
    <property type="component" value="Unassembled WGS sequence"/>
</dbReference>
<keyword evidence="3" id="KW-1185">Reference proteome</keyword>